<name>A0AA40EQX6_9PEZI</name>
<keyword evidence="6" id="KW-0472">Membrane</keyword>
<evidence type="ECO:0000256" key="4">
    <source>
        <dbReference type="ARBA" id="ARBA00022824"/>
    </source>
</evidence>
<comment type="subcellular location">
    <subcellularLocation>
        <location evidence="2">Endoplasmic reticulum</location>
    </subcellularLocation>
    <subcellularLocation>
        <location evidence="3">Membrane</location>
    </subcellularLocation>
    <subcellularLocation>
        <location evidence="1">Mitochondrion</location>
    </subcellularLocation>
</comment>
<evidence type="ECO:0000256" key="6">
    <source>
        <dbReference type="ARBA" id="ARBA00023136"/>
    </source>
</evidence>
<evidence type="ECO:0000256" key="3">
    <source>
        <dbReference type="ARBA" id="ARBA00004370"/>
    </source>
</evidence>
<accession>A0AA40EQX6</accession>
<dbReference type="PANTHER" id="PTHR48182:SF2">
    <property type="entry name" value="PROTEIN SERAC1"/>
    <property type="match status" value="1"/>
</dbReference>
<evidence type="ECO:0000256" key="5">
    <source>
        <dbReference type="ARBA" id="ARBA00023128"/>
    </source>
</evidence>
<dbReference type="GO" id="GO:0016020">
    <property type="term" value="C:membrane"/>
    <property type="evidence" value="ECO:0007669"/>
    <property type="project" value="UniProtKB-SubCell"/>
</dbReference>
<organism evidence="7 8">
    <name type="scientific">Schizothecium vesticola</name>
    <dbReference type="NCBI Taxonomy" id="314040"/>
    <lineage>
        <taxon>Eukaryota</taxon>
        <taxon>Fungi</taxon>
        <taxon>Dikarya</taxon>
        <taxon>Ascomycota</taxon>
        <taxon>Pezizomycotina</taxon>
        <taxon>Sordariomycetes</taxon>
        <taxon>Sordariomycetidae</taxon>
        <taxon>Sordariales</taxon>
        <taxon>Schizotheciaceae</taxon>
        <taxon>Schizothecium</taxon>
    </lineage>
</organism>
<evidence type="ECO:0000313" key="8">
    <source>
        <dbReference type="Proteomes" id="UP001172155"/>
    </source>
</evidence>
<dbReference type="InterPro" id="IPR029058">
    <property type="entry name" value="AB_hydrolase_fold"/>
</dbReference>
<protein>
    <submittedName>
        <fullName evidence="7">Uncharacterized protein</fullName>
    </submittedName>
</protein>
<dbReference type="Gene3D" id="3.40.50.1820">
    <property type="entry name" value="alpha/beta hydrolase"/>
    <property type="match status" value="1"/>
</dbReference>
<evidence type="ECO:0000256" key="1">
    <source>
        <dbReference type="ARBA" id="ARBA00004173"/>
    </source>
</evidence>
<feature type="non-terminal residue" evidence="7">
    <location>
        <position position="210"/>
    </location>
</feature>
<dbReference type="Proteomes" id="UP001172155">
    <property type="component" value="Unassembled WGS sequence"/>
</dbReference>
<dbReference type="AlphaFoldDB" id="A0AA40EQX6"/>
<dbReference type="SUPFAM" id="SSF53474">
    <property type="entry name" value="alpha/beta-Hydrolases"/>
    <property type="match status" value="1"/>
</dbReference>
<keyword evidence="8" id="KW-1185">Reference proteome</keyword>
<dbReference type="GO" id="GO:0005783">
    <property type="term" value="C:endoplasmic reticulum"/>
    <property type="evidence" value="ECO:0007669"/>
    <property type="project" value="UniProtKB-SubCell"/>
</dbReference>
<dbReference type="EMBL" id="JAUKUD010000005">
    <property type="protein sequence ID" value="KAK0743861.1"/>
    <property type="molecule type" value="Genomic_DNA"/>
</dbReference>
<keyword evidence="4" id="KW-0256">Endoplasmic reticulum</keyword>
<proteinExistence type="predicted"/>
<feature type="non-terminal residue" evidence="7">
    <location>
        <position position="1"/>
    </location>
</feature>
<comment type="caution">
    <text evidence="7">The sequence shown here is derived from an EMBL/GenBank/DDBJ whole genome shotgun (WGS) entry which is preliminary data.</text>
</comment>
<dbReference type="PANTHER" id="PTHR48182">
    <property type="entry name" value="PROTEIN SERAC1"/>
    <property type="match status" value="1"/>
</dbReference>
<dbReference type="InterPro" id="IPR052374">
    <property type="entry name" value="SERAC1"/>
</dbReference>
<evidence type="ECO:0000313" key="7">
    <source>
        <dbReference type="EMBL" id="KAK0743861.1"/>
    </source>
</evidence>
<sequence length="210" mass="23775">ETTGSIIAIHGLDTHSEQTFRAYEKEGDKTSRLVHWLRDEDMLPSRFPYARIYTYDWNAATISDASNQYFHHHAQELLRAVAREQQSRRNCPIIFIGSCYGGLILAKALCLASTAERYERETLESTQGVIFLGTPFRGSGAASAAHIRLLIAQVMGATVSPRLVKMLELEDETGSLATIRNDFCSIARKRWKSKYRVACFFETRPTQPLK</sequence>
<evidence type="ECO:0000256" key="2">
    <source>
        <dbReference type="ARBA" id="ARBA00004240"/>
    </source>
</evidence>
<dbReference type="GO" id="GO:0005739">
    <property type="term" value="C:mitochondrion"/>
    <property type="evidence" value="ECO:0007669"/>
    <property type="project" value="UniProtKB-SubCell"/>
</dbReference>
<keyword evidence="5" id="KW-0496">Mitochondrion</keyword>
<gene>
    <name evidence="7" type="ORF">B0T18DRAFT_289632</name>
</gene>
<reference evidence="7" key="1">
    <citation type="submission" date="2023-06" db="EMBL/GenBank/DDBJ databases">
        <title>Genome-scale phylogeny and comparative genomics of the fungal order Sordariales.</title>
        <authorList>
            <consortium name="Lawrence Berkeley National Laboratory"/>
            <person name="Hensen N."/>
            <person name="Bonometti L."/>
            <person name="Westerberg I."/>
            <person name="Brannstrom I.O."/>
            <person name="Guillou S."/>
            <person name="Cros-Aarteil S."/>
            <person name="Calhoun S."/>
            <person name="Haridas S."/>
            <person name="Kuo A."/>
            <person name="Mondo S."/>
            <person name="Pangilinan J."/>
            <person name="Riley R."/>
            <person name="LaButti K."/>
            <person name="Andreopoulos B."/>
            <person name="Lipzen A."/>
            <person name="Chen C."/>
            <person name="Yanf M."/>
            <person name="Daum C."/>
            <person name="Ng V."/>
            <person name="Clum A."/>
            <person name="Steindorff A."/>
            <person name="Ohm R."/>
            <person name="Martin F."/>
            <person name="Silar P."/>
            <person name="Natvig D."/>
            <person name="Lalanne C."/>
            <person name="Gautier V."/>
            <person name="Ament-velasquez S.L."/>
            <person name="Kruys A."/>
            <person name="Hutchinson M.I."/>
            <person name="Powell A.J."/>
            <person name="Barry K."/>
            <person name="Miller A.N."/>
            <person name="Grigoriev I.V."/>
            <person name="Debuchy R."/>
            <person name="Gladieux P."/>
            <person name="Thoren M.H."/>
            <person name="Johannesson H."/>
        </authorList>
    </citation>
    <scope>NUCLEOTIDE SEQUENCE</scope>
    <source>
        <strain evidence="7">SMH3187-1</strain>
    </source>
</reference>